<protein>
    <recommendedName>
        <fullName evidence="4">YtxH domain-containing protein</fullName>
    </recommendedName>
</protein>
<keyword evidence="1" id="KW-0175">Coiled coil</keyword>
<dbReference type="eggNOG" id="ENOG5032YS8">
    <property type="taxonomic scope" value="Bacteria"/>
</dbReference>
<evidence type="ECO:0008006" key="4">
    <source>
        <dbReference type="Google" id="ProtNLM"/>
    </source>
</evidence>
<dbReference type="STRING" id="1430440.MGMSRv2__3980"/>
<organism evidence="2 3">
    <name type="scientific">Magnetospirillum gryphiswaldense (strain DSM 6361 / JCM 21280 / NBRC 15271 / MSR-1)</name>
    <dbReference type="NCBI Taxonomy" id="431944"/>
    <lineage>
        <taxon>Bacteria</taxon>
        <taxon>Pseudomonadati</taxon>
        <taxon>Pseudomonadota</taxon>
        <taxon>Alphaproteobacteria</taxon>
        <taxon>Rhodospirillales</taxon>
        <taxon>Rhodospirillaceae</taxon>
        <taxon>Magnetospirillum</taxon>
    </lineage>
</organism>
<proteinExistence type="predicted"/>
<dbReference type="KEGG" id="mgy:MGMSRv2__3980"/>
<dbReference type="Proteomes" id="UP000018922">
    <property type="component" value="Chromosome I"/>
</dbReference>
<keyword evidence="3" id="KW-1185">Reference proteome</keyword>
<dbReference type="EMBL" id="HG794546">
    <property type="protein sequence ID" value="CDL01195.1"/>
    <property type="molecule type" value="Genomic_DNA"/>
</dbReference>
<evidence type="ECO:0000313" key="3">
    <source>
        <dbReference type="Proteomes" id="UP000018922"/>
    </source>
</evidence>
<accession>V6F6P7</accession>
<sequence>MAKKNQQKKAKKGLKRRDLEQMMALHMGQGQNQGVLAGLGRLLPQGRTEQFLLGLLLGGATAYVLADEDLRGKLFKGALKAYAGMMGNVAEMKEQLADLQAEVLAEQNGAL</sequence>
<dbReference type="KEGG" id="mgry:MSR1_24380"/>
<name>V6F6P7_MAGGM</name>
<dbReference type="AlphaFoldDB" id="V6F6P7"/>
<feature type="coiled-coil region" evidence="1">
    <location>
        <begin position="82"/>
        <end position="109"/>
    </location>
</feature>
<dbReference type="HOGENOM" id="CLU_169688_0_0_5"/>
<dbReference type="RefSeq" id="WP_024082107.1">
    <property type="nucleotide sequence ID" value="NZ_CP027526.1"/>
</dbReference>
<gene>
    <name evidence="2" type="ordered locus">MGMSRv2__3980</name>
</gene>
<evidence type="ECO:0000256" key="1">
    <source>
        <dbReference type="SAM" id="Coils"/>
    </source>
</evidence>
<dbReference type="OrthoDB" id="5797326at2"/>
<evidence type="ECO:0000313" key="2">
    <source>
        <dbReference type="EMBL" id="CDL01195.1"/>
    </source>
</evidence>
<reference evidence="2 3" key="1">
    <citation type="journal article" date="2014" name="Genome Announc.">
        <title>Complete genome sequence of Magnetospirillum gryphiswaldense MSR-1.</title>
        <authorList>
            <person name="Wang X."/>
            <person name="Wang Q."/>
            <person name="Zhang W."/>
            <person name="Wang Y."/>
            <person name="Li L."/>
            <person name="Wen T."/>
            <person name="Zhang T."/>
            <person name="Zhang Y."/>
            <person name="Xu J."/>
            <person name="Hu J."/>
            <person name="Li S."/>
            <person name="Liu L."/>
            <person name="Liu J."/>
            <person name="Jiang W."/>
            <person name="Tian J."/>
            <person name="Li Y."/>
            <person name="Schuler D."/>
            <person name="Wang L."/>
            <person name="Li J."/>
        </authorList>
    </citation>
    <scope>NUCLEOTIDE SEQUENCE [LARGE SCALE GENOMIC DNA]</scope>
    <source>
        <strain evidence="3">DSM 6361 / JCM 21280 / NBRC 15271 / MSR-1</strain>
    </source>
</reference>